<gene>
    <name evidence="1" type="ORF">SAMN05192583_1165</name>
</gene>
<evidence type="ECO:0000313" key="1">
    <source>
        <dbReference type="EMBL" id="SEM76888.1"/>
    </source>
</evidence>
<organism evidence="1 2">
    <name type="scientific">Sphingomonas gellani</name>
    <dbReference type="NCBI Taxonomy" id="1166340"/>
    <lineage>
        <taxon>Bacteria</taxon>
        <taxon>Pseudomonadati</taxon>
        <taxon>Pseudomonadota</taxon>
        <taxon>Alphaproteobacteria</taxon>
        <taxon>Sphingomonadales</taxon>
        <taxon>Sphingomonadaceae</taxon>
        <taxon>Sphingomonas</taxon>
    </lineage>
</organism>
<dbReference type="NCBIfam" id="TIGR01451">
    <property type="entry name" value="B_ant_repeat"/>
    <property type="match status" value="1"/>
</dbReference>
<accession>A0A1H8B4A8</accession>
<protein>
    <submittedName>
        <fullName evidence="1">Conserved repeat domain-containing protein</fullName>
    </submittedName>
</protein>
<reference evidence="2" key="1">
    <citation type="submission" date="2016-10" db="EMBL/GenBank/DDBJ databases">
        <authorList>
            <person name="Varghese N."/>
            <person name="Submissions S."/>
        </authorList>
    </citation>
    <scope>NUCLEOTIDE SEQUENCE [LARGE SCALE GENOMIC DNA]</scope>
    <source>
        <strain evidence="2">S6-262</strain>
    </source>
</reference>
<keyword evidence="2" id="KW-1185">Reference proteome</keyword>
<dbReference type="EMBL" id="FOCF01000002">
    <property type="protein sequence ID" value="SEM76888.1"/>
    <property type="molecule type" value="Genomic_DNA"/>
</dbReference>
<proteinExistence type="predicted"/>
<dbReference type="InterPro" id="IPR047589">
    <property type="entry name" value="DUF11_rpt"/>
</dbReference>
<dbReference type="AlphaFoldDB" id="A0A1H8B4A8"/>
<dbReference type="Proteomes" id="UP000199206">
    <property type="component" value="Unassembled WGS sequence"/>
</dbReference>
<dbReference type="STRING" id="1166340.SAMN05192583_1165"/>
<evidence type="ECO:0000313" key="2">
    <source>
        <dbReference type="Proteomes" id="UP000199206"/>
    </source>
</evidence>
<sequence length="326" mass="32664">MVDPRRGAGGGGTWRPVGWLALLSTLILAVPTMTSAATPAGSTIVNTAFATMDGEGRDVRIASNAAALTVAEILDVKLALAATEPHVPRGQLAAVPFTLANTGNGHEAFAIKSEGGVAVQTFAIDRDGDGRFDPAVDLPLRADAVTPPMDAGATAKLLALVQGDTAGPADLIVQAHAQTASGQPGSVHVGEGDGGGDAIVGPGTASDTLRVTFTVDDDATAPNVTLTKTQQVTAPDGGTAPVKGATVAYSIEARFEGGAPLRDAHLTDPVPAGTRFVPGSLLLDGQALTDAADGDAGRCDGASIDVSLGDVAGPTTHTLRFQVTIQ</sequence>
<name>A0A1H8B4A8_9SPHN</name>